<keyword evidence="2" id="KW-1185">Reference proteome</keyword>
<sequence length="49" mass="5493">MRWCGLFDITRAGGLEISLVGEEVDVTESEAPDDTGAWCKRRHIRSEAE</sequence>
<protein>
    <submittedName>
        <fullName evidence="1">Uncharacterized protein</fullName>
    </submittedName>
</protein>
<comment type="caution">
    <text evidence="1">The sequence shown here is derived from an EMBL/GenBank/DDBJ whole genome shotgun (WGS) entry which is preliminary data.</text>
</comment>
<proteinExistence type="predicted"/>
<name>A0ABQ2TD13_STREZ</name>
<gene>
    <name evidence="1" type="ORF">GCM10010285_44260</name>
</gene>
<evidence type="ECO:0000313" key="1">
    <source>
        <dbReference type="EMBL" id="GGS60038.1"/>
    </source>
</evidence>
<reference evidence="2" key="1">
    <citation type="journal article" date="2019" name="Int. J. Syst. Evol. Microbiol.">
        <title>The Global Catalogue of Microorganisms (GCM) 10K type strain sequencing project: providing services to taxonomists for standard genome sequencing and annotation.</title>
        <authorList>
            <consortium name="The Broad Institute Genomics Platform"/>
            <consortium name="The Broad Institute Genome Sequencing Center for Infectious Disease"/>
            <person name="Wu L."/>
            <person name="Ma J."/>
        </authorList>
    </citation>
    <scope>NUCLEOTIDE SEQUENCE [LARGE SCALE GENOMIC DNA]</scope>
    <source>
        <strain evidence="2">JCM 4416</strain>
    </source>
</reference>
<organism evidence="1 2">
    <name type="scientific">Streptomyces pseudogriseolus</name>
    <name type="common">Streptomyces gancidicus</name>
    <name type="synonym">Streptomyces rubiginosus</name>
    <dbReference type="NCBI Taxonomy" id="36817"/>
    <lineage>
        <taxon>Bacteria</taxon>
        <taxon>Bacillati</taxon>
        <taxon>Actinomycetota</taxon>
        <taxon>Actinomycetes</taxon>
        <taxon>Kitasatosporales</taxon>
        <taxon>Streptomycetaceae</taxon>
        <taxon>Streptomyces</taxon>
        <taxon>Streptomyces pseudogriseolus group</taxon>
    </lineage>
</organism>
<accession>A0ABQ2TD13</accession>
<evidence type="ECO:0000313" key="2">
    <source>
        <dbReference type="Proteomes" id="UP000597853"/>
    </source>
</evidence>
<dbReference type="Proteomes" id="UP000597853">
    <property type="component" value="Unassembled WGS sequence"/>
</dbReference>
<dbReference type="EMBL" id="BMTX01000014">
    <property type="protein sequence ID" value="GGS60038.1"/>
    <property type="molecule type" value="Genomic_DNA"/>
</dbReference>